<evidence type="ECO:0000256" key="3">
    <source>
        <dbReference type="ARBA" id="ARBA00023163"/>
    </source>
</evidence>
<evidence type="ECO:0000256" key="1">
    <source>
        <dbReference type="ARBA" id="ARBA00023015"/>
    </source>
</evidence>
<keyword evidence="1" id="KW-0805">Transcription regulation</keyword>
<accession>A0A1Q9AM55</accession>
<dbReference type="PANTHER" id="PTHR30055:SF234">
    <property type="entry name" value="HTH-TYPE TRANSCRIPTIONAL REGULATOR BETI"/>
    <property type="match status" value="1"/>
</dbReference>
<evidence type="ECO:0000259" key="5">
    <source>
        <dbReference type="PROSITE" id="PS50977"/>
    </source>
</evidence>
<keyword evidence="3" id="KW-0804">Transcription</keyword>
<proteinExistence type="predicted"/>
<dbReference type="Proteomes" id="UP000186143">
    <property type="component" value="Unassembled WGS sequence"/>
</dbReference>
<protein>
    <recommendedName>
        <fullName evidence="5">HTH tetR-type domain-containing protein</fullName>
    </recommendedName>
</protein>
<dbReference type="SUPFAM" id="SSF46689">
    <property type="entry name" value="Homeodomain-like"/>
    <property type="match status" value="1"/>
</dbReference>
<dbReference type="AlphaFoldDB" id="A0A1Q9AM55"/>
<keyword evidence="2 4" id="KW-0238">DNA-binding</keyword>
<dbReference type="STRING" id="1672749.BJF92_15835"/>
<evidence type="ECO:0000256" key="4">
    <source>
        <dbReference type="PROSITE-ProRule" id="PRU00335"/>
    </source>
</evidence>
<gene>
    <name evidence="6" type="ORF">BJF92_15835</name>
</gene>
<dbReference type="PRINTS" id="PR00455">
    <property type="entry name" value="HTHTETR"/>
</dbReference>
<evidence type="ECO:0000313" key="6">
    <source>
        <dbReference type="EMBL" id="OLP56354.1"/>
    </source>
</evidence>
<dbReference type="EMBL" id="MKIO01000022">
    <property type="protein sequence ID" value="OLP56354.1"/>
    <property type="molecule type" value="Genomic_DNA"/>
</dbReference>
<feature type="domain" description="HTH tetR-type" evidence="5">
    <location>
        <begin position="14"/>
        <end position="74"/>
    </location>
</feature>
<sequence>MTQKQRRTQAERSAQTREKILKATIDILVEQGMPRLTTALVDQRAGVSSGARVHHFPSKIDLVVAATEQAYASAAEIGRKRALSARSAVNPLREYAADCLSVYFEWPFIAALEVVVSARTDVALMDRLKPVLDGFHRAMKTTWTESLVAAGYPQDIAEEELSLTLNLIRGMAMNKIWQHDAATYIAAIDKWCEERLGLFRLLASSRAAETISRVQPQ</sequence>
<dbReference type="InterPro" id="IPR001647">
    <property type="entry name" value="HTH_TetR"/>
</dbReference>
<evidence type="ECO:0000313" key="7">
    <source>
        <dbReference type="Proteomes" id="UP000186143"/>
    </source>
</evidence>
<dbReference type="GO" id="GO:0003700">
    <property type="term" value="F:DNA-binding transcription factor activity"/>
    <property type="evidence" value="ECO:0007669"/>
    <property type="project" value="TreeGrafter"/>
</dbReference>
<dbReference type="Pfam" id="PF00440">
    <property type="entry name" value="TetR_N"/>
    <property type="match status" value="1"/>
</dbReference>
<name>A0A1Q9AM55_9HYPH</name>
<dbReference type="InterPro" id="IPR050109">
    <property type="entry name" value="HTH-type_TetR-like_transc_reg"/>
</dbReference>
<dbReference type="RefSeq" id="WP_075634072.1">
    <property type="nucleotide sequence ID" value="NZ_MKIO01000022.1"/>
</dbReference>
<dbReference type="InterPro" id="IPR009057">
    <property type="entry name" value="Homeodomain-like_sf"/>
</dbReference>
<dbReference type="GO" id="GO:0000976">
    <property type="term" value="F:transcription cis-regulatory region binding"/>
    <property type="evidence" value="ECO:0007669"/>
    <property type="project" value="TreeGrafter"/>
</dbReference>
<dbReference type="PANTHER" id="PTHR30055">
    <property type="entry name" value="HTH-TYPE TRANSCRIPTIONAL REGULATOR RUTR"/>
    <property type="match status" value="1"/>
</dbReference>
<dbReference type="OrthoDB" id="9809772at2"/>
<comment type="caution">
    <text evidence="6">The sequence shown here is derived from an EMBL/GenBank/DDBJ whole genome shotgun (WGS) entry which is preliminary data.</text>
</comment>
<dbReference type="PROSITE" id="PS50977">
    <property type="entry name" value="HTH_TETR_2"/>
    <property type="match status" value="1"/>
</dbReference>
<organism evidence="6 7">
    <name type="scientific">Xaviernesmea rhizosphaerae</name>
    <dbReference type="NCBI Taxonomy" id="1672749"/>
    <lineage>
        <taxon>Bacteria</taxon>
        <taxon>Pseudomonadati</taxon>
        <taxon>Pseudomonadota</taxon>
        <taxon>Alphaproteobacteria</taxon>
        <taxon>Hyphomicrobiales</taxon>
        <taxon>Rhizobiaceae</taxon>
        <taxon>Rhizobium/Agrobacterium group</taxon>
        <taxon>Xaviernesmea</taxon>
    </lineage>
</organism>
<evidence type="ECO:0000256" key="2">
    <source>
        <dbReference type="ARBA" id="ARBA00023125"/>
    </source>
</evidence>
<dbReference type="Gene3D" id="1.10.357.10">
    <property type="entry name" value="Tetracycline Repressor, domain 2"/>
    <property type="match status" value="1"/>
</dbReference>
<reference evidence="6 7" key="1">
    <citation type="submission" date="2016-09" db="EMBL/GenBank/DDBJ databases">
        <title>Rhizobium sp. nov., a novel species isolated from the rice rhizosphere.</title>
        <authorList>
            <person name="Zhao J."/>
            <person name="Zhang X."/>
        </authorList>
    </citation>
    <scope>NUCLEOTIDE SEQUENCE [LARGE SCALE GENOMIC DNA]</scope>
    <source>
        <strain evidence="6 7">MH17</strain>
    </source>
</reference>
<feature type="DNA-binding region" description="H-T-H motif" evidence="4">
    <location>
        <begin position="37"/>
        <end position="56"/>
    </location>
</feature>